<keyword evidence="4" id="KW-1185">Reference proteome</keyword>
<evidence type="ECO:0000256" key="2">
    <source>
        <dbReference type="SAM" id="SignalP"/>
    </source>
</evidence>
<name>A0ABU7W9Y4_9FLAO</name>
<evidence type="ECO:0000313" key="3">
    <source>
        <dbReference type="EMBL" id="MEF3079944.1"/>
    </source>
</evidence>
<dbReference type="Pfam" id="PF14121">
    <property type="entry name" value="Porin_10"/>
    <property type="match status" value="1"/>
</dbReference>
<accession>A0ABU7W9Y4</accession>
<evidence type="ECO:0000313" key="4">
    <source>
        <dbReference type="Proteomes" id="UP001356704"/>
    </source>
</evidence>
<gene>
    <name evidence="3" type="ORF">V1468_13070</name>
</gene>
<feature type="region of interest" description="Disordered" evidence="1">
    <location>
        <begin position="26"/>
        <end position="45"/>
    </location>
</feature>
<dbReference type="Proteomes" id="UP001356704">
    <property type="component" value="Unassembled WGS sequence"/>
</dbReference>
<feature type="compositionally biased region" description="Polar residues" evidence="1">
    <location>
        <begin position="26"/>
        <end position="39"/>
    </location>
</feature>
<sequence length="655" mass="76117">MQRKILITLIFCFFLANVNAQIKLNSTNAPRGSRNANDSTDSKASRGYKDVASIDMYLQFNKAVDTSIVDTTLTIKKDYKFNYLQKDNFGLMPFANIGQTYNSLSFNAVNNNTQPLFGARARHFNYLEKDDIKYYMVPTPWTRLTYKTAFEQGQMLDAFFSVNLSKQFNFSIAYKGLRSLGNYQNALTSTGNFRFTTNYETKNKRYKAKGHIIMQDLLNQENGGIKDDDIENFTSGDEEFLDRSVFDMNFENAESILRGKQFFFNHSYDIINKKDSISNNRLSLVNELSFEDKYFQYDQNSPTSDYFGDSFTSRVSDRVTLEDFRTKIYIEYLNNLLGEISFGINYTDINYGYDSVVLLSNEMIPNRIQANYLGIDASYNKNLNSISLKSKASLNLSDEFVGSYIDAELGVKINNDIKIAGGINVSSQLPNYNYLLYQSDYTNYNWYNFNGFRNVNTQQLRFNIESKKLLNASLDISNIENYTYFNLDEINSNDVKVIKPQQYNNSLQYLRLKVEREFKVGKFALDNTIMYQNVISDVEVLNVPTFITRNTLYYSNYIFKKAMQLQTGVTFNYFTEYNMNGYDPLLSEFYTQNSTSIGGFPRLDFFINAKVRQTRIFLKAEHFNSSFTGYDYFSAPNHPFRDFTIRFGLVWDFFL</sequence>
<dbReference type="EMBL" id="JAZHOU010000004">
    <property type="protein sequence ID" value="MEF3079944.1"/>
    <property type="molecule type" value="Genomic_DNA"/>
</dbReference>
<evidence type="ECO:0000256" key="1">
    <source>
        <dbReference type="SAM" id="MobiDB-lite"/>
    </source>
</evidence>
<protein>
    <submittedName>
        <fullName evidence="3">Porin</fullName>
    </submittedName>
</protein>
<proteinExistence type="predicted"/>
<organism evidence="3 4">
    <name type="scientific">Winogradskyella poriferorum</name>
    <dbReference type="NCBI Taxonomy" id="307627"/>
    <lineage>
        <taxon>Bacteria</taxon>
        <taxon>Pseudomonadati</taxon>
        <taxon>Bacteroidota</taxon>
        <taxon>Flavobacteriia</taxon>
        <taxon>Flavobacteriales</taxon>
        <taxon>Flavobacteriaceae</taxon>
        <taxon>Winogradskyella</taxon>
    </lineage>
</organism>
<comment type="caution">
    <text evidence="3">The sequence shown here is derived from an EMBL/GenBank/DDBJ whole genome shotgun (WGS) entry which is preliminary data.</text>
</comment>
<keyword evidence="2" id="KW-0732">Signal</keyword>
<reference evidence="3 4" key="1">
    <citation type="submission" date="2024-02" db="EMBL/GenBank/DDBJ databases">
        <title>Winogradskyella poriferorum JCM 12885.</title>
        <authorList>
            <person name="Zhang D.-F."/>
            <person name="Fu Z.-Y."/>
        </authorList>
    </citation>
    <scope>NUCLEOTIDE SEQUENCE [LARGE SCALE GENOMIC DNA]</scope>
    <source>
        <strain evidence="3 4">JCM 12885</strain>
    </source>
</reference>
<dbReference type="RefSeq" id="WP_331810674.1">
    <property type="nucleotide sequence ID" value="NZ_JAZHOU010000004.1"/>
</dbReference>
<feature type="chain" id="PRO_5045884306" evidence="2">
    <location>
        <begin position="21"/>
        <end position="655"/>
    </location>
</feature>
<dbReference type="InterPro" id="IPR025631">
    <property type="entry name" value="Porin_10"/>
</dbReference>
<feature type="signal peptide" evidence="2">
    <location>
        <begin position="1"/>
        <end position="20"/>
    </location>
</feature>